<dbReference type="AlphaFoldDB" id="A0A3N0DTZ7"/>
<dbReference type="RefSeq" id="WP_123233596.1">
    <property type="nucleotide sequence ID" value="NZ_RJSG01000002.1"/>
</dbReference>
<organism evidence="6 7">
    <name type="scientific">Nocardioides marmorisolisilvae</name>
    <dbReference type="NCBI Taxonomy" id="1542737"/>
    <lineage>
        <taxon>Bacteria</taxon>
        <taxon>Bacillati</taxon>
        <taxon>Actinomycetota</taxon>
        <taxon>Actinomycetes</taxon>
        <taxon>Propionibacteriales</taxon>
        <taxon>Nocardioidaceae</taxon>
        <taxon>Nocardioides</taxon>
    </lineage>
</organism>
<dbReference type="InterPro" id="IPR012354">
    <property type="entry name" value="Esterase_lipase"/>
</dbReference>
<feature type="active site" description="Charge relay system" evidence="1">
    <location>
        <position position="207"/>
    </location>
</feature>
<evidence type="ECO:0000313" key="7">
    <source>
        <dbReference type="Proteomes" id="UP000277094"/>
    </source>
</evidence>
<evidence type="ECO:0000256" key="2">
    <source>
        <dbReference type="PIRSR" id="PIRSR017388-2"/>
    </source>
</evidence>
<feature type="active site" description="Nucleophile" evidence="1">
    <location>
        <position position="106"/>
    </location>
</feature>
<name>A0A3N0DTZ7_9ACTN</name>
<dbReference type="SUPFAM" id="SSF53474">
    <property type="entry name" value="alpha/beta-Hydrolases"/>
    <property type="match status" value="1"/>
</dbReference>
<dbReference type="GO" id="GO:0052689">
    <property type="term" value="F:carboxylic ester hydrolase activity"/>
    <property type="evidence" value="ECO:0007669"/>
    <property type="project" value="InterPro"/>
</dbReference>
<accession>A0A3N0DTZ7</accession>
<dbReference type="Gene3D" id="3.40.50.1820">
    <property type="entry name" value="alpha/beta hydrolase"/>
    <property type="match status" value="1"/>
</dbReference>
<protein>
    <submittedName>
        <fullName evidence="6">Alpha/beta fold hydrolase</fullName>
    </submittedName>
</protein>
<keyword evidence="7" id="KW-1185">Reference proteome</keyword>
<feature type="region of interest" description="Disordered" evidence="4">
    <location>
        <begin position="1"/>
        <end position="23"/>
    </location>
</feature>
<sequence>MARVTNAPHAASPHGTLYTDGVPGPDGRRIGVLLSHGFTGSPASIVPWGRYLADQGFAVAVPCLPGHGTTWQDMVPTRYDDYYAALEREFETLKARTDAVVVGGLSMGGCLTLTLAERRAEEIAGLIMVNPAVASTNKQLLLLPVMKHLVKAFPAIGNDIKKEGVVEHAYPKTPLKPLASMLEAWKQIRADLPKVTAPVLLFRSADDHVVDPSSARIILSSISSTDASERVLTESYHVATLDNDAEQIFSESAEFIRKVTG</sequence>
<dbReference type="OrthoDB" id="9786110at2"/>
<evidence type="ECO:0000259" key="5">
    <source>
        <dbReference type="Pfam" id="PF12146"/>
    </source>
</evidence>
<dbReference type="InterPro" id="IPR029058">
    <property type="entry name" value="AB_hydrolase_fold"/>
</dbReference>
<dbReference type="PIRSF" id="PIRSF017388">
    <property type="entry name" value="Esterase_lipase"/>
    <property type="match status" value="1"/>
</dbReference>
<comment type="caution">
    <text evidence="6">The sequence shown here is derived from an EMBL/GenBank/DDBJ whole genome shotgun (WGS) entry which is preliminary data.</text>
</comment>
<evidence type="ECO:0000256" key="3">
    <source>
        <dbReference type="PIRSR" id="PIRSR017388-3"/>
    </source>
</evidence>
<feature type="domain" description="Serine aminopeptidase S33" evidence="5">
    <location>
        <begin position="32"/>
        <end position="242"/>
    </location>
</feature>
<keyword evidence="6" id="KW-0378">Hydrolase</keyword>
<proteinExistence type="predicted"/>
<dbReference type="Pfam" id="PF12146">
    <property type="entry name" value="Hydrolase_4"/>
    <property type="match status" value="1"/>
</dbReference>
<evidence type="ECO:0000313" key="6">
    <source>
        <dbReference type="EMBL" id="RNL79094.1"/>
    </source>
</evidence>
<evidence type="ECO:0000256" key="1">
    <source>
        <dbReference type="PIRSR" id="PIRSR017388-1"/>
    </source>
</evidence>
<dbReference type="InterPro" id="IPR051044">
    <property type="entry name" value="MAG_DAG_Lipase"/>
</dbReference>
<gene>
    <name evidence="6" type="ORF">EFL95_08640</name>
</gene>
<dbReference type="Proteomes" id="UP000277094">
    <property type="component" value="Unassembled WGS sequence"/>
</dbReference>
<dbReference type="PANTHER" id="PTHR11614">
    <property type="entry name" value="PHOSPHOLIPASE-RELATED"/>
    <property type="match status" value="1"/>
</dbReference>
<dbReference type="EMBL" id="RJSG01000002">
    <property type="protein sequence ID" value="RNL79094.1"/>
    <property type="molecule type" value="Genomic_DNA"/>
</dbReference>
<feature type="site" description="Important for substrate specificity" evidence="3">
    <location>
        <position position="156"/>
    </location>
</feature>
<evidence type="ECO:0000256" key="4">
    <source>
        <dbReference type="SAM" id="MobiDB-lite"/>
    </source>
</evidence>
<feature type="active site" description="Charge relay system" evidence="1">
    <location>
        <position position="237"/>
    </location>
</feature>
<dbReference type="InterPro" id="IPR022742">
    <property type="entry name" value="Hydrolase_4"/>
</dbReference>
<reference evidence="6 7" key="1">
    <citation type="submission" date="2018-11" db="EMBL/GenBank/DDBJ databases">
        <authorList>
            <person name="Li F."/>
        </authorList>
    </citation>
    <scope>NUCLEOTIDE SEQUENCE [LARGE SCALE GENOMIC DNA]</scope>
    <source>
        <strain evidence="6 7">KIS18-7</strain>
    </source>
</reference>
<feature type="binding site" evidence="2">
    <location>
        <position position="38"/>
    </location>
    <ligand>
        <name>substrate</name>
    </ligand>
</feature>
<feature type="binding site" evidence="2">
    <location>
        <position position="107"/>
    </location>
    <ligand>
        <name>substrate</name>
    </ligand>
</feature>